<proteinExistence type="predicted"/>
<feature type="repeat" description="WD" evidence="5">
    <location>
        <begin position="511"/>
        <end position="552"/>
    </location>
</feature>
<keyword evidence="2 5" id="KW-0853">WD repeat</keyword>
<dbReference type="GO" id="GO:0030686">
    <property type="term" value="C:90S preribosome"/>
    <property type="evidence" value="ECO:0007669"/>
    <property type="project" value="TreeGrafter"/>
</dbReference>
<dbReference type="InterPro" id="IPR013934">
    <property type="entry name" value="Utp13_C"/>
</dbReference>
<feature type="repeat" description="WD" evidence="5">
    <location>
        <begin position="469"/>
        <end position="510"/>
    </location>
</feature>
<dbReference type="PRINTS" id="PR00320">
    <property type="entry name" value="GPROTEINBRPT"/>
</dbReference>
<keyword evidence="4" id="KW-0539">Nucleus</keyword>
<evidence type="ECO:0000256" key="5">
    <source>
        <dbReference type="PROSITE-ProRule" id="PRU00221"/>
    </source>
</evidence>
<feature type="repeat" description="WD" evidence="5">
    <location>
        <begin position="553"/>
        <end position="594"/>
    </location>
</feature>
<dbReference type="PROSITE" id="PS50294">
    <property type="entry name" value="WD_REPEATS_REGION"/>
    <property type="match status" value="5"/>
</dbReference>
<dbReference type="PROSITE" id="PS00678">
    <property type="entry name" value="WD_REPEATS_1"/>
    <property type="match status" value="1"/>
</dbReference>
<sequence length="793" mass="88149">MNSTSLRSTFAATDLEAIYVGGCAATMSEAGTILATAVEEDVVISNIETNTVLHRLEGDGEIVTALQLTPDGRYLGVVSQSQQLRIFNLESEQFVTNFKLSSPAYIAAVDPTSTLFAFGGSDGIITVFDIENGYVTHSLKGHGTTVCSLVFHGELNGGNWRLASGDTTGTVKIWDLVKRKAIRTINEHNGAVRGLAFNADGERLLTGGRDKIVILWNTKTWKQLLVLPVKHQVESCQFTDNHTIFTAGGDCTLKLWSLNNGKMINSTEKPLETSEELLITGVLTAQPKGSLYLVLSDQTLVEVDVSIISEGAPLTEIRRIAGNHGTIADMRYVGPELNLLALATNSPGLRVIDPVNKSLEMQLYEGHRDLLNALDVSLDGNWVVSASKDHDARLWYYNEGRFVNVAVFIGHAGPVTAVALSRTSTGVPHFIVTASTDLTIKKWKLPKHFERDIEELEEPLAVKVSEFTRRAHEKEINAIDVAPNDQFFATASYDKTAKVWHIDTGETVGILKGHKRGLWDIQFCLYDKLIVTASGDKTCKVWSLQNFTCLKTLEGHTNSVQRCHFFNKNNQIVTTGADGLIKIWDKSSGECIKTLDNHDNRIWALCLKNDGFNFVTADADGKFSFWEDVTDATLKEEEENRKARVEQEQSLANYVSSKDWNNAFLLALTLDEPIKLYKVLKASISTNEDPESVLGSFALEKTIKGLAFDQITLLFKRIRDWNTNSRYFEVAQKLIKVILKGCNLKELIEVPGVVKFIEGIIPYSERHFSRIDDLLEQSYTLDYAIQEMDKLTV</sequence>
<dbReference type="GO" id="GO:0000480">
    <property type="term" value="P:endonucleolytic cleavage in 5'-ETS of tricistronic rRNA transcript (SSU-rRNA, 5.8S rRNA, LSU-rRNA)"/>
    <property type="evidence" value="ECO:0007669"/>
    <property type="project" value="TreeGrafter"/>
</dbReference>
<protein>
    <submittedName>
        <fullName evidence="7">BA75_03752T0</fullName>
    </submittedName>
</protein>
<keyword evidence="8" id="KW-1185">Reference proteome</keyword>
<dbReference type="GO" id="GO:0034511">
    <property type="term" value="F:U3 snoRNA binding"/>
    <property type="evidence" value="ECO:0007669"/>
    <property type="project" value="TreeGrafter"/>
</dbReference>
<accession>A0A1B2JEZ0</accession>
<feature type="repeat" description="WD" evidence="5">
    <location>
        <begin position="185"/>
        <end position="226"/>
    </location>
</feature>
<dbReference type="SMART" id="SM00320">
    <property type="entry name" value="WD40"/>
    <property type="match status" value="11"/>
</dbReference>
<feature type="repeat" description="WD" evidence="5">
    <location>
        <begin position="364"/>
        <end position="405"/>
    </location>
</feature>
<dbReference type="EMBL" id="CP014586">
    <property type="protein sequence ID" value="ANZ76606.1"/>
    <property type="molecule type" value="Genomic_DNA"/>
</dbReference>
<dbReference type="PANTHER" id="PTHR19854">
    <property type="entry name" value="TRANSDUCIN BETA-LIKE 3"/>
    <property type="match status" value="1"/>
</dbReference>
<dbReference type="InterPro" id="IPR036322">
    <property type="entry name" value="WD40_repeat_dom_sf"/>
</dbReference>
<dbReference type="GO" id="GO:0000472">
    <property type="term" value="P:endonucleolytic cleavage to generate mature 5'-end of SSU-rRNA from (SSU-rRNA, 5.8S rRNA, LSU-rRNA)"/>
    <property type="evidence" value="ECO:0007669"/>
    <property type="project" value="TreeGrafter"/>
</dbReference>
<dbReference type="PROSITE" id="PS50082">
    <property type="entry name" value="WD_REPEATS_2"/>
    <property type="match status" value="9"/>
</dbReference>
<evidence type="ECO:0000313" key="8">
    <source>
        <dbReference type="Proteomes" id="UP000094565"/>
    </source>
</evidence>
<feature type="repeat" description="WD" evidence="5">
    <location>
        <begin position="408"/>
        <end position="445"/>
    </location>
</feature>
<keyword evidence="3" id="KW-0677">Repeat</keyword>
<feature type="repeat" description="WD" evidence="5">
    <location>
        <begin position="139"/>
        <end position="184"/>
    </location>
</feature>
<evidence type="ECO:0000256" key="3">
    <source>
        <dbReference type="ARBA" id="ARBA00022737"/>
    </source>
</evidence>
<evidence type="ECO:0000259" key="6">
    <source>
        <dbReference type="Pfam" id="PF08625"/>
    </source>
</evidence>
<dbReference type="Pfam" id="PF08625">
    <property type="entry name" value="Utp13"/>
    <property type="match status" value="1"/>
</dbReference>
<feature type="repeat" description="WD" evidence="5">
    <location>
        <begin position="240"/>
        <end position="266"/>
    </location>
</feature>
<dbReference type="Pfam" id="PF00400">
    <property type="entry name" value="WD40"/>
    <property type="match status" value="9"/>
</dbReference>
<dbReference type="SUPFAM" id="SSF50978">
    <property type="entry name" value="WD40 repeat-like"/>
    <property type="match status" value="2"/>
</dbReference>
<feature type="repeat" description="WD" evidence="5">
    <location>
        <begin position="595"/>
        <end position="627"/>
    </location>
</feature>
<dbReference type="CDD" id="cd00200">
    <property type="entry name" value="WD40"/>
    <property type="match status" value="2"/>
</dbReference>
<evidence type="ECO:0000256" key="2">
    <source>
        <dbReference type="ARBA" id="ARBA00022574"/>
    </source>
</evidence>
<gene>
    <name evidence="7" type="primary">UTP13</name>
    <name evidence="7" type="ORF">ATY40_BA7503752</name>
</gene>
<dbReference type="AlphaFoldDB" id="A0A1B2JEZ0"/>
<dbReference type="GO" id="GO:0032040">
    <property type="term" value="C:small-subunit processome"/>
    <property type="evidence" value="ECO:0007669"/>
    <property type="project" value="InterPro"/>
</dbReference>
<dbReference type="InterPro" id="IPR019775">
    <property type="entry name" value="WD40_repeat_CS"/>
</dbReference>
<comment type="subcellular location">
    <subcellularLocation>
        <location evidence="1">Nucleus</location>
        <location evidence="1">Nucleolus</location>
    </subcellularLocation>
</comment>
<feature type="domain" description="U3 small nucleolar RNA-associated protein 13 C-terminal" evidence="6">
    <location>
        <begin position="648"/>
        <end position="788"/>
    </location>
</feature>
<dbReference type="InterPro" id="IPR015943">
    <property type="entry name" value="WD40/YVTN_repeat-like_dom_sf"/>
</dbReference>
<dbReference type="PANTHER" id="PTHR19854:SF15">
    <property type="entry name" value="TRANSDUCIN BETA-LIKE PROTEIN 3"/>
    <property type="match status" value="1"/>
</dbReference>
<organism evidence="7 8">
    <name type="scientific">Komagataella pastoris</name>
    <name type="common">Yeast</name>
    <name type="synonym">Pichia pastoris</name>
    <dbReference type="NCBI Taxonomy" id="4922"/>
    <lineage>
        <taxon>Eukaryota</taxon>
        <taxon>Fungi</taxon>
        <taxon>Dikarya</taxon>
        <taxon>Ascomycota</taxon>
        <taxon>Saccharomycotina</taxon>
        <taxon>Pichiomycetes</taxon>
        <taxon>Pichiales</taxon>
        <taxon>Pichiaceae</taxon>
        <taxon>Komagataella</taxon>
    </lineage>
</organism>
<dbReference type="OrthoDB" id="5414888at2759"/>
<dbReference type="InterPro" id="IPR001680">
    <property type="entry name" value="WD40_rpt"/>
</dbReference>
<evidence type="ECO:0000256" key="1">
    <source>
        <dbReference type="ARBA" id="ARBA00004604"/>
    </source>
</evidence>
<reference evidence="7 8" key="1">
    <citation type="submission" date="2016-02" db="EMBL/GenBank/DDBJ databases">
        <title>Comparative genomic and transcriptomic foundation for Pichia pastoris.</title>
        <authorList>
            <person name="Love K.R."/>
            <person name="Shah K.A."/>
            <person name="Whittaker C.A."/>
            <person name="Wu J."/>
            <person name="Bartlett M.C."/>
            <person name="Ma D."/>
            <person name="Leeson R.L."/>
            <person name="Priest M."/>
            <person name="Young S.K."/>
            <person name="Love J.C."/>
        </authorList>
    </citation>
    <scope>NUCLEOTIDE SEQUENCE [LARGE SCALE GENOMIC DNA]</scope>
    <source>
        <strain evidence="7 8">ATCC 28485</strain>
    </source>
</reference>
<dbReference type="InterPro" id="IPR020472">
    <property type="entry name" value="WD40_PAC1"/>
</dbReference>
<name>A0A1B2JEZ0_PICPA</name>
<dbReference type="Gene3D" id="2.130.10.10">
    <property type="entry name" value="YVTN repeat-like/Quinoprotein amine dehydrogenase"/>
    <property type="match status" value="4"/>
</dbReference>
<evidence type="ECO:0000256" key="4">
    <source>
        <dbReference type="ARBA" id="ARBA00023242"/>
    </source>
</evidence>
<dbReference type="Proteomes" id="UP000094565">
    <property type="component" value="Chromosome 3"/>
</dbReference>
<evidence type="ECO:0000313" key="7">
    <source>
        <dbReference type="EMBL" id="ANZ76606.1"/>
    </source>
</evidence>